<gene>
    <name evidence="2" type="ORF">ACFFLI_06490</name>
</gene>
<accession>A0ABV5WVE8</accession>
<evidence type="ECO:0000259" key="1">
    <source>
        <dbReference type="Pfam" id="PF14493"/>
    </source>
</evidence>
<comment type="caution">
    <text evidence="2">The sequence shown here is derived from an EMBL/GenBank/DDBJ whole genome shotgun (WGS) entry which is preliminary data.</text>
</comment>
<dbReference type="InterPro" id="IPR008308">
    <property type="entry name" value="YpbB-like"/>
</dbReference>
<keyword evidence="3" id="KW-1185">Reference proteome</keyword>
<evidence type="ECO:0000313" key="2">
    <source>
        <dbReference type="EMBL" id="MFB9769511.1"/>
    </source>
</evidence>
<dbReference type="RefSeq" id="WP_137643385.1">
    <property type="nucleotide sequence ID" value="NZ_BJEA01000017.1"/>
</dbReference>
<feature type="domain" description="Helicase Helix-turn-helix" evidence="1">
    <location>
        <begin position="247"/>
        <end position="336"/>
    </location>
</feature>
<evidence type="ECO:0000313" key="3">
    <source>
        <dbReference type="Proteomes" id="UP001589691"/>
    </source>
</evidence>
<sequence>MFTDYVLLMFTTAPRRAKAVFNVLRGRRTVSTLFAGLTYGCLDLLDGWHGVALDRFLVAADQLVKDELLTAPREGYLQLTPAGVRRQRELRQTRYWPTAWREFQTADVRRFTQVSRLALQVGSEAVHGQSRYYPVTTNPSIQIRVKKWFRPWAASELGPALYASLHAFLASLTVAQAEVFVRSLTGFEHPGQTDQQLATEQKRLPVEMLVMRKDLMCQWVRWLKAHPQDPLWPLLAPLVKTSAVSKSAQQTYAAFLQHGTLSEIATVRHLKLSTVREHLLEVAILTADFPFARLLSDAQCAQLATIFAADPNIADWQFSTAQAQAPDLDFFEFRLYQIMRCQHA</sequence>
<dbReference type="Proteomes" id="UP001589691">
    <property type="component" value="Unassembled WGS sequence"/>
</dbReference>
<dbReference type="Pfam" id="PF14493">
    <property type="entry name" value="HTH_40"/>
    <property type="match status" value="1"/>
</dbReference>
<proteinExistence type="predicted"/>
<protein>
    <submittedName>
        <fullName evidence="2">Helix-turn-helix domain-containing protein</fullName>
    </submittedName>
</protein>
<organism evidence="2 3">
    <name type="scientific">Lactiplantibacillus modestisalitolerans</name>
    <dbReference type="NCBI Taxonomy" id="1457219"/>
    <lineage>
        <taxon>Bacteria</taxon>
        <taxon>Bacillati</taxon>
        <taxon>Bacillota</taxon>
        <taxon>Bacilli</taxon>
        <taxon>Lactobacillales</taxon>
        <taxon>Lactobacillaceae</taxon>
        <taxon>Lactiplantibacillus</taxon>
    </lineage>
</organism>
<dbReference type="EMBL" id="JBHLZY010000016">
    <property type="protein sequence ID" value="MFB9769511.1"/>
    <property type="molecule type" value="Genomic_DNA"/>
</dbReference>
<dbReference type="PIRSF" id="PIRSF021350">
    <property type="entry name" value="UCP021350"/>
    <property type="match status" value="1"/>
</dbReference>
<name>A0ABV5WVE8_9LACO</name>
<reference evidence="2 3" key="1">
    <citation type="submission" date="2024-09" db="EMBL/GenBank/DDBJ databases">
        <authorList>
            <person name="Sun Q."/>
            <person name="Mori K."/>
        </authorList>
    </citation>
    <scope>NUCLEOTIDE SEQUENCE [LARGE SCALE GENOMIC DNA]</scope>
    <source>
        <strain evidence="2 3">TBRC 4576</strain>
    </source>
</reference>
<dbReference type="InterPro" id="IPR029491">
    <property type="entry name" value="Helicase_HTH"/>
</dbReference>